<keyword evidence="5" id="KW-1185">Reference proteome</keyword>
<accession>A0AAD8Y9Z7</accession>
<reference evidence="4" key="1">
    <citation type="submission" date="2023-06" db="EMBL/GenBank/DDBJ databases">
        <title>Survivors Of The Sea: Transcriptome response of Skeletonema marinoi to long-term dormancy.</title>
        <authorList>
            <person name="Pinder M.I.M."/>
            <person name="Kourtchenko O."/>
            <person name="Robertson E.K."/>
            <person name="Larsson T."/>
            <person name="Maumus F."/>
            <person name="Osuna-Cruz C.M."/>
            <person name="Vancaester E."/>
            <person name="Stenow R."/>
            <person name="Vandepoele K."/>
            <person name="Ploug H."/>
            <person name="Bruchert V."/>
            <person name="Godhe A."/>
            <person name="Topel M."/>
        </authorList>
    </citation>
    <scope>NUCLEOTIDE SEQUENCE</scope>
    <source>
        <strain evidence="4">R05AC</strain>
    </source>
</reference>
<dbReference type="InterPro" id="IPR029052">
    <property type="entry name" value="Metallo-depent_PP-like"/>
</dbReference>
<feature type="compositionally biased region" description="Polar residues" evidence="1">
    <location>
        <begin position="444"/>
        <end position="468"/>
    </location>
</feature>
<evidence type="ECO:0000259" key="3">
    <source>
        <dbReference type="Pfam" id="PF00149"/>
    </source>
</evidence>
<feature type="domain" description="Calcineurin-like phosphoesterase" evidence="3">
    <location>
        <begin position="592"/>
        <end position="773"/>
    </location>
</feature>
<feature type="transmembrane region" description="Helical" evidence="2">
    <location>
        <begin position="293"/>
        <end position="317"/>
    </location>
</feature>
<keyword evidence="2" id="KW-0812">Transmembrane</keyword>
<protein>
    <recommendedName>
        <fullName evidence="3">Calcineurin-like phosphoesterase domain-containing protein</fullName>
    </recommendedName>
</protein>
<dbReference type="GO" id="GO:0016787">
    <property type="term" value="F:hydrolase activity"/>
    <property type="evidence" value="ECO:0007669"/>
    <property type="project" value="InterPro"/>
</dbReference>
<feature type="region of interest" description="Disordered" evidence="1">
    <location>
        <begin position="58"/>
        <end position="114"/>
    </location>
</feature>
<dbReference type="SUPFAM" id="SSF56300">
    <property type="entry name" value="Metallo-dependent phosphatases"/>
    <property type="match status" value="1"/>
</dbReference>
<feature type="compositionally biased region" description="Basic and acidic residues" evidence="1">
    <location>
        <begin position="90"/>
        <end position="100"/>
    </location>
</feature>
<dbReference type="EMBL" id="JATAAI010000013">
    <property type="protein sequence ID" value="KAK1741496.1"/>
    <property type="molecule type" value="Genomic_DNA"/>
</dbReference>
<dbReference type="InterPro" id="IPR004843">
    <property type="entry name" value="Calcineurin-like_PHP"/>
</dbReference>
<dbReference type="AlphaFoldDB" id="A0AAD8Y9Z7"/>
<keyword evidence="2" id="KW-0472">Membrane</keyword>
<feature type="region of interest" description="Disordered" evidence="1">
    <location>
        <begin position="435"/>
        <end position="476"/>
    </location>
</feature>
<name>A0AAD8Y9Z7_9STRA</name>
<proteinExistence type="predicted"/>
<keyword evidence="2" id="KW-1133">Transmembrane helix</keyword>
<evidence type="ECO:0000313" key="4">
    <source>
        <dbReference type="EMBL" id="KAK1741496.1"/>
    </source>
</evidence>
<comment type="caution">
    <text evidence="4">The sequence shown here is derived from an EMBL/GenBank/DDBJ whole genome shotgun (WGS) entry which is preliminary data.</text>
</comment>
<gene>
    <name evidence="4" type="ORF">QTG54_007974</name>
</gene>
<evidence type="ECO:0000313" key="5">
    <source>
        <dbReference type="Proteomes" id="UP001224775"/>
    </source>
</evidence>
<organism evidence="4 5">
    <name type="scientific">Skeletonema marinoi</name>
    <dbReference type="NCBI Taxonomy" id="267567"/>
    <lineage>
        <taxon>Eukaryota</taxon>
        <taxon>Sar</taxon>
        <taxon>Stramenopiles</taxon>
        <taxon>Ochrophyta</taxon>
        <taxon>Bacillariophyta</taxon>
        <taxon>Coscinodiscophyceae</taxon>
        <taxon>Thalassiosirophycidae</taxon>
        <taxon>Thalassiosirales</taxon>
        <taxon>Skeletonemataceae</taxon>
        <taxon>Skeletonema</taxon>
        <taxon>Skeletonema marinoi-dohrnii complex</taxon>
    </lineage>
</organism>
<dbReference type="Proteomes" id="UP001224775">
    <property type="component" value="Unassembled WGS sequence"/>
</dbReference>
<evidence type="ECO:0000256" key="1">
    <source>
        <dbReference type="SAM" id="MobiDB-lite"/>
    </source>
</evidence>
<evidence type="ECO:0000256" key="2">
    <source>
        <dbReference type="SAM" id="Phobius"/>
    </source>
</evidence>
<sequence>MRKKKLDESTPGDDESGSINVGMHRVSSQIEADGSAEAVLSNNTTVSSLFATTAPMTRTMSTPLDNTSIPLSRTKSNPLGGISYTMRRVLSRDDRGSRHDDDDDDAVVSQQESEGLVNSRVKGIYNRGDIETILDNDLISPPPLVKRKSSLSAYSMRKIFSKQHDDEWNGEVKDIHQENNRTSLQSGYGLRQVNSTPLQGMENGYALKRTRTTGYEQQQHQQQSSLYQEEQMHNPISLVRSRLSSIGQKVTGGKEVGREGNNNDDDLSTIAESIESSSNTRQKKKKKKRRSKYFIYQLLFAGMMISSGIAGAGVYLLKTDDDKEDISVDVSSVVMGAGEGGGSTFVVEGSSGSSVGEDIGLKVPEATPDEDVSVEDKVIIVKDEGTVDEDITVADEDIVVEDEGTVVNDGDIIIEDEGIVEIKDGTANNEYTIVEESKEAPTGDESSLSSVVDATPKVESSASNVTTSTADGDAGEEEATETIAADVTADVVDSIPTTTVPATSGVVDATSNLESAVSNVTNSTVDMNADEEEAVETIAANVIPTATVPAKTTTATPPPPLDTITSFYVMADAPYTDNERYNLMPMHIEELDDDVDFLVHLGDLSWAKVDKCREGAYDEASTIMKKSRIPTFILPGDNDINDCNSMTHGEEMWTKYFASFDKQYDHSLNVTRWGKLNESFSFIHKEVLYLGLNIIGGRPASNSEKSFRHSQHLERIRTIMNDQLDDFKVVVLLGHAEPTAFHSDFFGGDSGFISIMEEMGKPTIHFHGDWHAYYEREAEYGFDNYMRISLDGESSAPPILVTIDTSKTNPVKFDRRSRNLEVACCSEGWPRYDGKVVNTPRPN</sequence>
<feature type="region of interest" description="Disordered" evidence="1">
    <location>
        <begin position="1"/>
        <end position="21"/>
    </location>
</feature>
<dbReference type="Gene3D" id="3.60.21.10">
    <property type="match status" value="1"/>
</dbReference>
<feature type="compositionally biased region" description="Polar residues" evidence="1">
    <location>
        <begin position="58"/>
        <end position="77"/>
    </location>
</feature>
<dbReference type="Pfam" id="PF00149">
    <property type="entry name" value="Metallophos"/>
    <property type="match status" value="1"/>
</dbReference>